<dbReference type="CTD" id="20321005"/>
<dbReference type="KEGG" id="ovi:T265_06826"/>
<sequence length="152" mass="17126">MSIGNQIYESYLEAVYLGELTRCLLGPVDVTSQMDDARTGPFCTRVIIWDPVSEHYFHFQANTQSGKKMTTRTLLTPISRHFLQSLLPSIHGVRGTPSLKAYNSNKTQTLRYLFHAFLSSHVLSTSLAPRHPEEGTENNSHLGRQCFGMHST</sequence>
<dbReference type="STRING" id="6198.A0A074ZR31"/>
<dbReference type="OrthoDB" id="5322100at2759"/>
<evidence type="ECO:0000313" key="3">
    <source>
        <dbReference type="Proteomes" id="UP000054324"/>
    </source>
</evidence>
<feature type="region of interest" description="Disordered" evidence="1">
    <location>
        <begin position="128"/>
        <end position="152"/>
    </location>
</feature>
<accession>A0A074ZR31</accession>
<name>A0A074ZR31_OPIVI</name>
<evidence type="ECO:0000313" key="2">
    <source>
        <dbReference type="EMBL" id="KER25795.1"/>
    </source>
</evidence>
<dbReference type="Proteomes" id="UP000054324">
    <property type="component" value="Unassembled WGS sequence"/>
</dbReference>
<keyword evidence="3" id="KW-1185">Reference proteome</keyword>
<dbReference type="EMBL" id="KL596766">
    <property type="protein sequence ID" value="KER25795.1"/>
    <property type="molecule type" value="Genomic_DNA"/>
</dbReference>
<organism evidence="2 3">
    <name type="scientific">Opisthorchis viverrini</name>
    <name type="common">Southeast Asian liver fluke</name>
    <dbReference type="NCBI Taxonomy" id="6198"/>
    <lineage>
        <taxon>Eukaryota</taxon>
        <taxon>Metazoa</taxon>
        <taxon>Spiralia</taxon>
        <taxon>Lophotrochozoa</taxon>
        <taxon>Platyhelminthes</taxon>
        <taxon>Trematoda</taxon>
        <taxon>Digenea</taxon>
        <taxon>Opisthorchiida</taxon>
        <taxon>Opisthorchiata</taxon>
        <taxon>Opisthorchiidae</taxon>
        <taxon>Opisthorchis</taxon>
    </lineage>
</organism>
<reference evidence="2 3" key="1">
    <citation type="submission" date="2013-11" db="EMBL/GenBank/DDBJ databases">
        <title>Opisthorchis viverrini - life in the bile duct.</title>
        <authorList>
            <person name="Young N.D."/>
            <person name="Nagarajan N."/>
            <person name="Lin S.J."/>
            <person name="Korhonen P.K."/>
            <person name="Jex A.R."/>
            <person name="Hall R.S."/>
            <person name="Safavi-Hemami H."/>
            <person name="Kaewkong W."/>
            <person name="Bertrand D."/>
            <person name="Gao S."/>
            <person name="Seet Q."/>
            <person name="Wongkham S."/>
            <person name="Teh B.T."/>
            <person name="Wongkham C."/>
            <person name="Intapan P.M."/>
            <person name="Maleewong W."/>
            <person name="Yang X."/>
            <person name="Hu M."/>
            <person name="Wang Z."/>
            <person name="Hofmann A."/>
            <person name="Sternberg P.W."/>
            <person name="Tan P."/>
            <person name="Wang J."/>
            <person name="Gasser R.B."/>
        </authorList>
    </citation>
    <scope>NUCLEOTIDE SEQUENCE [LARGE SCALE GENOMIC DNA]</scope>
</reference>
<proteinExistence type="predicted"/>
<dbReference type="GeneID" id="20321005"/>
<gene>
    <name evidence="2" type="ORF">T265_06826</name>
</gene>
<dbReference type="AlphaFoldDB" id="A0A074ZR31"/>
<dbReference type="RefSeq" id="XP_009170464.1">
    <property type="nucleotide sequence ID" value="XM_009172200.1"/>
</dbReference>
<protein>
    <submittedName>
        <fullName evidence="2">Uncharacterized protein</fullName>
    </submittedName>
</protein>
<evidence type="ECO:0000256" key="1">
    <source>
        <dbReference type="SAM" id="MobiDB-lite"/>
    </source>
</evidence>